<dbReference type="AlphaFoldDB" id="A0AAE3IPS5"/>
<protein>
    <submittedName>
        <fullName evidence="1">Uncharacterized protein</fullName>
    </submittedName>
</protein>
<name>A0AAE3IPS5_9BACI</name>
<organism evidence="1 2">
    <name type="scientific">Perspicuibacillus lycopersici</name>
    <dbReference type="NCBI Taxonomy" id="1325689"/>
    <lineage>
        <taxon>Bacteria</taxon>
        <taxon>Bacillati</taxon>
        <taxon>Bacillota</taxon>
        <taxon>Bacilli</taxon>
        <taxon>Bacillales</taxon>
        <taxon>Bacillaceae</taxon>
        <taxon>Perspicuibacillus</taxon>
    </lineage>
</organism>
<proteinExistence type="predicted"/>
<sequence>MRMLSLQAEAKQLVIAEHTNNNGVPNIVNVVVKNNVYYVTWENKQNKESGTDKVTKLKEVIMVEAQIE</sequence>
<accession>A0AAE3IPS5</accession>
<keyword evidence="2" id="KW-1185">Reference proteome</keyword>
<dbReference type="Proteomes" id="UP001209318">
    <property type="component" value="Unassembled WGS sequence"/>
</dbReference>
<gene>
    <name evidence="1" type="ORF">OEV98_02025</name>
</gene>
<evidence type="ECO:0000313" key="1">
    <source>
        <dbReference type="EMBL" id="MCU9612338.1"/>
    </source>
</evidence>
<dbReference type="RefSeq" id="WP_263071469.1">
    <property type="nucleotide sequence ID" value="NZ_JAOUSF010000001.1"/>
</dbReference>
<evidence type="ECO:0000313" key="2">
    <source>
        <dbReference type="Proteomes" id="UP001209318"/>
    </source>
</evidence>
<comment type="caution">
    <text evidence="1">The sequence shown here is derived from an EMBL/GenBank/DDBJ whole genome shotgun (WGS) entry which is preliminary data.</text>
</comment>
<reference evidence="1" key="1">
    <citation type="submission" date="2022-10" db="EMBL/GenBank/DDBJ databases">
        <title>Description of Fervidibacillus gen. nov. in the family Fervidibacillaceae fam. nov. with two species, Fervidibacillus albus sp. nov., and Fervidibacillus halotolerans sp. nov., isolated from tidal flat sediments.</title>
        <authorList>
            <person name="Kwon K.K."/>
            <person name="Yang S.-H."/>
        </authorList>
    </citation>
    <scope>NUCLEOTIDE SEQUENCE</scope>
    <source>
        <strain evidence="1">JCM 19140</strain>
    </source>
</reference>
<dbReference type="EMBL" id="JAOUSF010000001">
    <property type="protein sequence ID" value="MCU9612338.1"/>
    <property type="molecule type" value="Genomic_DNA"/>
</dbReference>